<dbReference type="STRING" id="1797582.A2442_01430"/>
<dbReference type="EMBL" id="MFAE01000014">
    <property type="protein sequence ID" value="OGD66767.1"/>
    <property type="molecule type" value="Genomic_DNA"/>
</dbReference>
<dbReference type="Proteomes" id="UP000179003">
    <property type="component" value="Unassembled WGS sequence"/>
</dbReference>
<protein>
    <submittedName>
        <fullName evidence="1">Uncharacterized protein</fullName>
    </submittedName>
</protein>
<proteinExistence type="predicted"/>
<reference evidence="1 2" key="1">
    <citation type="journal article" date="2016" name="Nat. Commun.">
        <title>Thousands of microbial genomes shed light on interconnected biogeochemical processes in an aquifer system.</title>
        <authorList>
            <person name="Anantharaman K."/>
            <person name="Brown C.T."/>
            <person name="Hug L.A."/>
            <person name="Sharon I."/>
            <person name="Castelle C.J."/>
            <person name="Probst A.J."/>
            <person name="Thomas B.C."/>
            <person name="Singh A."/>
            <person name="Wilkins M.J."/>
            <person name="Karaoz U."/>
            <person name="Brodie E.L."/>
            <person name="Williams K.H."/>
            <person name="Hubbard S.S."/>
            <person name="Banfield J.F."/>
        </authorList>
    </citation>
    <scope>NUCLEOTIDE SEQUENCE [LARGE SCALE GENOMIC DNA]</scope>
</reference>
<dbReference type="AlphaFoldDB" id="A0A1F5EH67"/>
<evidence type="ECO:0000313" key="2">
    <source>
        <dbReference type="Proteomes" id="UP000179003"/>
    </source>
</evidence>
<comment type="caution">
    <text evidence="1">The sequence shown here is derived from an EMBL/GenBank/DDBJ whole genome shotgun (WGS) entry which is preliminary data.</text>
</comment>
<sequence length="178" mass="20847">MNRIYNIKYTDAYYIDLSYGHNKKLHKTKLSEHEAYGYAEKYGNNIVIAFIKEEKDDRKISDKIKRKEHLIKGIIVPDTSILSKLTSFKRNIFKNIPLGSEVVVNWRDIVIVANQSRYDCSTMYTEGVFFRNEEDHIVLKNPETIRTYPTPVTNHPMEKPLFYVIPKSFIVDISPVNN</sequence>
<evidence type="ECO:0000313" key="1">
    <source>
        <dbReference type="EMBL" id="OGD66767.1"/>
    </source>
</evidence>
<accession>A0A1F5EH67</accession>
<organism evidence="1 2">
    <name type="scientific">Candidatus Campbellbacteria bacterium RIFOXYC2_FULL_35_25</name>
    <dbReference type="NCBI Taxonomy" id="1797582"/>
    <lineage>
        <taxon>Bacteria</taxon>
        <taxon>Candidatus Campbelliibacteriota</taxon>
    </lineage>
</organism>
<name>A0A1F5EH67_9BACT</name>
<gene>
    <name evidence="1" type="ORF">A2442_01430</name>
</gene>